<dbReference type="Proteomes" id="UP001597083">
    <property type="component" value="Unassembled WGS sequence"/>
</dbReference>
<evidence type="ECO:0000313" key="1">
    <source>
        <dbReference type="EMBL" id="MFD0850784.1"/>
    </source>
</evidence>
<keyword evidence="2" id="KW-1185">Reference proteome</keyword>
<gene>
    <name evidence="1" type="ORF">ACFQ07_00900</name>
</gene>
<dbReference type="Gene3D" id="3.20.170.20">
    <property type="entry name" value="Protein of unknown function DUF952"/>
    <property type="match status" value="1"/>
</dbReference>
<proteinExistence type="predicted"/>
<comment type="caution">
    <text evidence="1">The sequence shown here is derived from an EMBL/GenBank/DDBJ whole genome shotgun (WGS) entry which is preliminary data.</text>
</comment>
<sequence length="122" mass="13288">MPSPTQASGTPAPAETLLHIAERHHWESARDSGVSYTMSTRGRTLDEEGFVHCSKDLDQVAGVLARFYADVDRGTLALLVLDPAKLDTPVRYEPAGDEIFPHIYGPIPLPAVIDVRPVPESL</sequence>
<organism evidence="1 2">
    <name type="scientific">Actinomadura adrarensis</name>
    <dbReference type="NCBI Taxonomy" id="1819600"/>
    <lineage>
        <taxon>Bacteria</taxon>
        <taxon>Bacillati</taxon>
        <taxon>Actinomycetota</taxon>
        <taxon>Actinomycetes</taxon>
        <taxon>Streptosporangiales</taxon>
        <taxon>Thermomonosporaceae</taxon>
        <taxon>Actinomadura</taxon>
    </lineage>
</organism>
<dbReference type="InterPro" id="IPR009297">
    <property type="entry name" value="DUF952"/>
</dbReference>
<dbReference type="EMBL" id="JBHTIR010000118">
    <property type="protein sequence ID" value="MFD0850784.1"/>
    <property type="molecule type" value="Genomic_DNA"/>
</dbReference>
<dbReference type="Pfam" id="PF06108">
    <property type="entry name" value="DUF952"/>
    <property type="match status" value="1"/>
</dbReference>
<protein>
    <submittedName>
        <fullName evidence="1">DUF952 domain-containing protein</fullName>
    </submittedName>
</protein>
<dbReference type="PANTHER" id="PTHR34129">
    <property type="entry name" value="BLR1139 PROTEIN"/>
    <property type="match status" value="1"/>
</dbReference>
<dbReference type="PANTHER" id="PTHR34129:SF1">
    <property type="entry name" value="DUF952 DOMAIN-CONTAINING PROTEIN"/>
    <property type="match status" value="1"/>
</dbReference>
<evidence type="ECO:0000313" key="2">
    <source>
        <dbReference type="Proteomes" id="UP001597083"/>
    </source>
</evidence>
<reference evidence="2" key="1">
    <citation type="journal article" date="2019" name="Int. J. Syst. Evol. Microbiol.">
        <title>The Global Catalogue of Microorganisms (GCM) 10K type strain sequencing project: providing services to taxonomists for standard genome sequencing and annotation.</title>
        <authorList>
            <consortium name="The Broad Institute Genomics Platform"/>
            <consortium name="The Broad Institute Genome Sequencing Center for Infectious Disease"/>
            <person name="Wu L."/>
            <person name="Ma J."/>
        </authorList>
    </citation>
    <scope>NUCLEOTIDE SEQUENCE [LARGE SCALE GENOMIC DNA]</scope>
    <source>
        <strain evidence="2">JCM 31696</strain>
    </source>
</reference>
<dbReference type="SUPFAM" id="SSF56399">
    <property type="entry name" value="ADP-ribosylation"/>
    <property type="match status" value="1"/>
</dbReference>
<name>A0ABW3C8J7_9ACTN</name>
<accession>A0ABW3C8J7</accession>